<protein>
    <submittedName>
        <fullName evidence="1">Uncharacterized protein</fullName>
    </submittedName>
</protein>
<name>A0ABR2SUT7_9ROSI</name>
<sequence>MLRLMQSVWKGRQSKMINEVAMVELDFNFLRWDNLVEDEDLNVEDKHLHGFEEVIGVEDEKRGDDNKILSGASWHKGEEELVGCRSAIGSGSLQCSDPTIKDVWGMGLDNHLSLSVPDCVEEVGESDWASQVDKANSKLESHGLILCKTSRF</sequence>
<dbReference type="EMBL" id="JBBPBN010000011">
    <property type="protein sequence ID" value="KAK9028718.1"/>
    <property type="molecule type" value="Genomic_DNA"/>
</dbReference>
<comment type="caution">
    <text evidence="1">The sequence shown here is derived from an EMBL/GenBank/DDBJ whole genome shotgun (WGS) entry which is preliminary data.</text>
</comment>
<dbReference type="Proteomes" id="UP001396334">
    <property type="component" value="Unassembled WGS sequence"/>
</dbReference>
<proteinExistence type="predicted"/>
<gene>
    <name evidence="1" type="ORF">V6N11_025866</name>
</gene>
<reference evidence="1 2" key="1">
    <citation type="journal article" date="2024" name="G3 (Bethesda)">
        <title>Genome assembly of Hibiscus sabdariffa L. provides insights into metabolisms of medicinal natural products.</title>
        <authorList>
            <person name="Kim T."/>
        </authorList>
    </citation>
    <scope>NUCLEOTIDE SEQUENCE [LARGE SCALE GENOMIC DNA]</scope>
    <source>
        <strain evidence="1">TK-2024</strain>
        <tissue evidence="1">Old leaves</tissue>
    </source>
</reference>
<evidence type="ECO:0000313" key="2">
    <source>
        <dbReference type="Proteomes" id="UP001396334"/>
    </source>
</evidence>
<accession>A0ABR2SUT7</accession>
<organism evidence="1 2">
    <name type="scientific">Hibiscus sabdariffa</name>
    <name type="common">roselle</name>
    <dbReference type="NCBI Taxonomy" id="183260"/>
    <lineage>
        <taxon>Eukaryota</taxon>
        <taxon>Viridiplantae</taxon>
        <taxon>Streptophyta</taxon>
        <taxon>Embryophyta</taxon>
        <taxon>Tracheophyta</taxon>
        <taxon>Spermatophyta</taxon>
        <taxon>Magnoliopsida</taxon>
        <taxon>eudicotyledons</taxon>
        <taxon>Gunneridae</taxon>
        <taxon>Pentapetalae</taxon>
        <taxon>rosids</taxon>
        <taxon>malvids</taxon>
        <taxon>Malvales</taxon>
        <taxon>Malvaceae</taxon>
        <taxon>Malvoideae</taxon>
        <taxon>Hibiscus</taxon>
    </lineage>
</organism>
<evidence type="ECO:0000313" key="1">
    <source>
        <dbReference type="EMBL" id="KAK9028718.1"/>
    </source>
</evidence>
<keyword evidence="2" id="KW-1185">Reference proteome</keyword>